<evidence type="ECO:0000313" key="1">
    <source>
        <dbReference type="EMBL" id="KNE54144.1"/>
    </source>
</evidence>
<organism evidence="1 2">
    <name type="scientific">Allomyces macrogynus (strain ATCC 38327)</name>
    <name type="common">Allomyces javanicus var. macrogynus</name>
    <dbReference type="NCBI Taxonomy" id="578462"/>
    <lineage>
        <taxon>Eukaryota</taxon>
        <taxon>Fungi</taxon>
        <taxon>Fungi incertae sedis</taxon>
        <taxon>Blastocladiomycota</taxon>
        <taxon>Blastocladiomycetes</taxon>
        <taxon>Blastocladiales</taxon>
        <taxon>Blastocladiaceae</taxon>
        <taxon>Allomyces</taxon>
    </lineage>
</organism>
<dbReference type="OrthoDB" id="5514923at2759"/>
<reference evidence="2" key="2">
    <citation type="submission" date="2009-11" db="EMBL/GenBank/DDBJ databases">
        <title>The Genome Sequence of Allomyces macrogynus strain ATCC 38327.</title>
        <authorList>
            <consortium name="The Broad Institute Genome Sequencing Platform"/>
            <person name="Russ C."/>
            <person name="Cuomo C."/>
            <person name="Shea T."/>
            <person name="Young S.K."/>
            <person name="Zeng Q."/>
            <person name="Koehrsen M."/>
            <person name="Haas B."/>
            <person name="Borodovsky M."/>
            <person name="Guigo R."/>
            <person name="Alvarado L."/>
            <person name="Berlin A."/>
            <person name="Borenstein D."/>
            <person name="Chen Z."/>
            <person name="Engels R."/>
            <person name="Freedman E."/>
            <person name="Gellesch M."/>
            <person name="Goldberg J."/>
            <person name="Griggs A."/>
            <person name="Gujja S."/>
            <person name="Heiman D."/>
            <person name="Hepburn T."/>
            <person name="Howarth C."/>
            <person name="Jen D."/>
            <person name="Larson L."/>
            <person name="Lewis B."/>
            <person name="Mehta T."/>
            <person name="Park D."/>
            <person name="Pearson M."/>
            <person name="Roberts A."/>
            <person name="Saif S."/>
            <person name="Shenoy N."/>
            <person name="Sisk P."/>
            <person name="Stolte C."/>
            <person name="Sykes S."/>
            <person name="Walk T."/>
            <person name="White J."/>
            <person name="Yandava C."/>
            <person name="Burger G."/>
            <person name="Gray M.W."/>
            <person name="Holland P.W.H."/>
            <person name="King N."/>
            <person name="Lang F.B.F."/>
            <person name="Roger A.J."/>
            <person name="Ruiz-Trillo I."/>
            <person name="Lander E."/>
            <person name="Nusbaum C."/>
        </authorList>
    </citation>
    <scope>NUCLEOTIDE SEQUENCE [LARGE SCALE GENOMIC DNA]</scope>
    <source>
        <strain evidence="2">ATCC 38327</strain>
    </source>
</reference>
<gene>
    <name evidence="1" type="ORF">AMAG_17626</name>
</gene>
<protein>
    <submittedName>
        <fullName evidence="1">Uncharacterized protein</fullName>
    </submittedName>
</protein>
<dbReference type="EMBL" id="GG745328">
    <property type="protein sequence ID" value="KNE54144.1"/>
    <property type="molecule type" value="Genomic_DNA"/>
</dbReference>
<dbReference type="VEuPathDB" id="FungiDB:AMAG_17626"/>
<keyword evidence="2" id="KW-1185">Reference proteome</keyword>
<reference evidence="1 2" key="1">
    <citation type="submission" date="2009-11" db="EMBL/GenBank/DDBJ databases">
        <title>Annotation of Allomyces macrogynus ATCC 38327.</title>
        <authorList>
            <consortium name="The Broad Institute Genome Sequencing Platform"/>
            <person name="Russ C."/>
            <person name="Cuomo C."/>
            <person name="Burger G."/>
            <person name="Gray M.W."/>
            <person name="Holland P.W.H."/>
            <person name="King N."/>
            <person name="Lang F.B.F."/>
            <person name="Roger A.J."/>
            <person name="Ruiz-Trillo I."/>
            <person name="Young S.K."/>
            <person name="Zeng Q."/>
            <person name="Gargeya S."/>
            <person name="Fitzgerald M."/>
            <person name="Haas B."/>
            <person name="Abouelleil A."/>
            <person name="Alvarado L."/>
            <person name="Arachchi H.M."/>
            <person name="Berlin A."/>
            <person name="Chapman S.B."/>
            <person name="Gearin G."/>
            <person name="Goldberg J."/>
            <person name="Griggs A."/>
            <person name="Gujja S."/>
            <person name="Hansen M."/>
            <person name="Heiman D."/>
            <person name="Howarth C."/>
            <person name="Larimer J."/>
            <person name="Lui A."/>
            <person name="MacDonald P.J.P."/>
            <person name="McCowen C."/>
            <person name="Montmayeur A."/>
            <person name="Murphy C."/>
            <person name="Neiman D."/>
            <person name="Pearson M."/>
            <person name="Priest M."/>
            <person name="Roberts A."/>
            <person name="Saif S."/>
            <person name="Shea T."/>
            <person name="Sisk P."/>
            <person name="Stolte C."/>
            <person name="Sykes S."/>
            <person name="Wortman J."/>
            <person name="Nusbaum C."/>
            <person name="Birren B."/>
        </authorList>
    </citation>
    <scope>NUCLEOTIDE SEQUENCE [LARGE SCALE GENOMIC DNA]</scope>
    <source>
        <strain evidence="1 2">ATCC 38327</strain>
    </source>
</reference>
<proteinExistence type="predicted"/>
<evidence type="ECO:0000313" key="2">
    <source>
        <dbReference type="Proteomes" id="UP000054350"/>
    </source>
</evidence>
<dbReference type="Proteomes" id="UP000054350">
    <property type="component" value="Unassembled WGS sequence"/>
</dbReference>
<accession>A0A0L0RVI7</accession>
<sequence>MFAESTLVKCPRCKTTMKVPANTANMRLEDLAEVIMGMPAVDQCKCLRRQAAIGGGNGGSSTQQCAIL</sequence>
<dbReference type="AlphaFoldDB" id="A0A0L0RVI7"/>
<name>A0A0L0RVI7_ALLM3</name>